<evidence type="ECO:0000259" key="7">
    <source>
        <dbReference type="Pfam" id="PF07195"/>
    </source>
</evidence>
<feature type="domain" description="Flagellar hook-associated protein 2 N-terminal" evidence="6">
    <location>
        <begin position="26"/>
        <end position="133"/>
    </location>
</feature>
<proteinExistence type="inferred from homology"/>
<dbReference type="InterPro" id="IPR003481">
    <property type="entry name" value="FliD_N"/>
</dbReference>
<evidence type="ECO:0000256" key="4">
    <source>
        <dbReference type="ARBA" id="ARBA00023143"/>
    </source>
</evidence>
<keyword evidence="8" id="KW-0966">Cell projection</keyword>
<keyword evidence="8" id="KW-0282">Flagellum</keyword>
<keyword evidence="8" id="KW-0969">Cilium</keyword>
<dbReference type="PANTHER" id="PTHR30288">
    <property type="entry name" value="FLAGELLAR CAP/ASSEMBLY PROTEIN FLID"/>
    <property type="match status" value="1"/>
</dbReference>
<comment type="similarity">
    <text evidence="1 5">Belongs to the FliD family.</text>
</comment>
<dbReference type="InterPro" id="IPR040026">
    <property type="entry name" value="FliD"/>
</dbReference>
<organism evidence="8 9">
    <name type="scientific">Clostridium algifaecis</name>
    <dbReference type="NCBI Taxonomy" id="1472040"/>
    <lineage>
        <taxon>Bacteria</taxon>
        <taxon>Bacillati</taxon>
        <taxon>Bacillota</taxon>
        <taxon>Clostridia</taxon>
        <taxon>Eubacteriales</taxon>
        <taxon>Clostridiaceae</taxon>
        <taxon>Clostridium</taxon>
    </lineage>
</organism>
<reference evidence="8 9" key="1">
    <citation type="submission" date="2021-03" db="EMBL/GenBank/DDBJ databases">
        <title>Genomic Encyclopedia of Type Strains, Phase IV (KMG-IV): sequencing the most valuable type-strain genomes for metagenomic binning, comparative biology and taxonomic classification.</title>
        <authorList>
            <person name="Goeker M."/>
        </authorList>
    </citation>
    <scope>NUCLEOTIDE SEQUENCE [LARGE SCALE GENOMIC DNA]</scope>
    <source>
        <strain evidence="8 9">DSM 28783</strain>
    </source>
</reference>
<keyword evidence="9" id="KW-1185">Reference proteome</keyword>
<dbReference type="RefSeq" id="WP_209703066.1">
    <property type="nucleotide sequence ID" value="NZ_JAGGLM010000022.1"/>
</dbReference>
<keyword evidence="4 5" id="KW-0975">Bacterial flagellum</keyword>
<name>A0ABS4KUV6_9CLOT</name>
<accession>A0ABS4KUV6</accession>
<comment type="caution">
    <text evidence="8">The sequence shown here is derived from an EMBL/GenBank/DDBJ whole genome shotgun (WGS) entry which is preliminary data.</text>
</comment>
<dbReference type="PANTHER" id="PTHR30288:SF0">
    <property type="entry name" value="FLAGELLAR HOOK-ASSOCIATED PROTEIN 2"/>
    <property type="match status" value="1"/>
</dbReference>
<dbReference type="Pfam" id="PF07195">
    <property type="entry name" value="FliD_C"/>
    <property type="match status" value="1"/>
</dbReference>
<dbReference type="EMBL" id="JAGGLM010000022">
    <property type="protein sequence ID" value="MBP2033812.1"/>
    <property type="molecule type" value="Genomic_DNA"/>
</dbReference>
<evidence type="ECO:0000256" key="3">
    <source>
        <dbReference type="ARBA" id="ARBA00023054"/>
    </source>
</evidence>
<keyword evidence="3" id="KW-0175">Coiled coil</keyword>
<keyword evidence="5" id="KW-0964">Secreted</keyword>
<evidence type="ECO:0000256" key="1">
    <source>
        <dbReference type="ARBA" id="ARBA00009764"/>
    </source>
</evidence>
<protein>
    <recommendedName>
        <fullName evidence="5">Flagellar hook-associated protein 2</fullName>
        <shortName evidence="5">HAP2</shortName>
    </recommendedName>
    <alternativeName>
        <fullName evidence="5">Flagellar cap protein</fullName>
    </alternativeName>
</protein>
<dbReference type="InterPro" id="IPR010809">
    <property type="entry name" value="FliD_C"/>
</dbReference>
<evidence type="ECO:0000313" key="9">
    <source>
        <dbReference type="Proteomes" id="UP001519307"/>
    </source>
</evidence>
<dbReference type="Pfam" id="PF02465">
    <property type="entry name" value="FliD_N"/>
    <property type="match status" value="1"/>
</dbReference>
<gene>
    <name evidence="8" type="ORF">J2Z42_002519</name>
</gene>
<evidence type="ECO:0000256" key="5">
    <source>
        <dbReference type="RuleBase" id="RU362066"/>
    </source>
</evidence>
<comment type="function">
    <text evidence="5">Required for morphogenesis and for the elongation of the flagellar filament by facilitating polymerization of the flagellin monomers at the tip of growing filament. Forms a capping structure, which prevents flagellin subunits (transported through the central channel of the flagellum) from leaking out without polymerization at the distal end.</text>
</comment>
<evidence type="ECO:0000259" key="6">
    <source>
        <dbReference type="Pfam" id="PF02465"/>
    </source>
</evidence>
<comment type="subcellular location">
    <subcellularLocation>
        <location evidence="5">Secreted</location>
    </subcellularLocation>
    <subcellularLocation>
        <location evidence="5">Bacterial flagellum</location>
    </subcellularLocation>
</comment>
<dbReference type="Proteomes" id="UP001519307">
    <property type="component" value="Unassembled WGS sequence"/>
</dbReference>
<evidence type="ECO:0000313" key="8">
    <source>
        <dbReference type="EMBL" id="MBP2033812.1"/>
    </source>
</evidence>
<comment type="subunit">
    <text evidence="2 5">Homopentamer.</text>
</comment>
<evidence type="ECO:0000256" key="2">
    <source>
        <dbReference type="ARBA" id="ARBA00011255"/>
    </source>
</evidence>
<feature type="domain" description="Flagellar hook-associated protein 2 C-terminal" evidence="7">
    <location>
        <begin position="258"/>
        <end position="556"/>
    </location>
</feature>
<sequence length="567" mass="60194">MSDVTTTTGATGAGGGNMIRLTGLSTGLDVDALVKKMLTAEQTKLDKAKQAEQTTQWKQEAYQDIIKSVKDLQSSFFDSASSDNNILSSTNFAPYTVSGVGTSTVDTSVATFTPGVGAKTGQYKITVTTLASGAGLKNSEVITSTSTKATLSTKLTDIDSSLKESINLTLNVNGGSSNINIKLDNTLGNSTLGDLVDAINNQGSGSVKATFSELTGEFDLKTSATGSTTNMTIESGSTDLSKILGSYTAGTKITSGASNANVTITPPGSSTGTTVTDKTSNNFTIDGMTYTLSSTGDASVNVGMDTEKVYDKIKDFVDKYNTVVDNIETKLTEKKDSDYSPLTDSQKSEMTTSQITAWETKAKVGILRNDDNLEKMLSDLRTAFTTAVSNAGYSLGTYGSNSIGIDTSYDIDTPAHIDISDASKLKTAITSNPDQVLKLFTNVSTTKAPTASDGTTKYDSSTQEYQEDGIFTRIKSILEKNVGYTNVTLNTATLTSFANKQYDYSSTGTGGKGTLPDQLYEQELKVKDVTSEMSTMQEKYYNQFSQLETVMTELNAQQSELSSLLGS</sequence>